<proteinExistence type="predicted"/>
<dbReference type="AlphaFoldDB" id="A0A166AWM1"/>
<dbReference type="Pfam" id="PF01370">
    <property type="entry name" value="Epimerase"/>
    <property type="match status" value="1"/>
</dbReference>
<gene>
    <name evidence="2" type="ORF">MBORA_11200</name>
</gene>
<feature type="domain" description="NAD-dependent epimerase/dehydratase" evidence="1">
    <location>
        <begin position="14"/>
        <end position="41"/>
    </location>
</feature>
<evidence type="ECO:0000313" key="2">
    <source>
        <dbReference type="EMBL" id="KZX12561.1"/>
    </source>
</evidence>
<sequence>MKFNYKNTKNFSHGDSGFIGTNLVNELKNRGHEVLVINGGSIGNTSNS</sequence>
<name>A0A166AWM1_METOA</name>
<organism evidence="2 3">
    <name type="scientific">Methanobrevibacter oralis</name>
    <dbReference type="NCBI Taxonomy" id="66851"/>
    <lineage>
        <taxon>Archaea</taxon>
        <taxon>Methanobacteriati</taxon>
        <taxon>Methanobacteriota</taxon>
        <taxon>Methanomada group</taxon>
        <taxon>Methanobacteria</taxon>
        <taxon>Methanobacteriales</taxon>
        <taxon>Methanobacteriaceae</taxon>
        <taxon>Methanobrevibacter</taxon>
    </lineage>
</organism>
<dbReference type="InterPro" id="IPR001509">
    <property type="entry name" value="Epimerase_deHydtase"/>
</dbReference>
<comment type="caution">
    <text evidence="2">The sequence shown here is derived from an EMBL/GenBank/DDBJ whole genome shotgun (WGS) entry which is preliminary data.</text>
</comment>
<keyword evidence="3" id="KW-1185">Reference proteome</keyword>
<reference evidence="3" key="1">
    <citation type="journal article" date="2016" name="Genome Announc.">
        <title>Draft Genome Sequences of Methanobrevibacter curvatus DSM11111, Methanobrevibacter cuticularis DSM11139, Methanobrevibacter filiformis DSM11501, and Methanobrevibacter oralis DSM7256.</title>
        <authorList>
            <person name="Poehlein A."/>
            <person name="Seedorf H."/>
        </authorList>
    </citation>
    <scope>NUCLEOTIDE SEQUENCE [LARGE SCALE GENOMIC DNA]</scope>
    <source>
        <strain evidence="3">DSM 7256 / JCM 30027 / ZR</strain>
    </source>
</reference>
<accession>A0A166AWM1</accession>
<protein>
    <recommendedName>
        <fullName evidence="1">NAD-dependent epimerase/dehydratase domain-containing protein</fullName>
    </recommendedName>
</protein>
<dbReference type="EMBL" id="LWMU01000068">
    <property type="protein sequence ID" value="KZX12561.1"/>
    <property type="molecule type" value="Genomic_DNA"/>
</dbReference>
<dbReference type="Proteomes" id="UP000077428">
    <property type="component" value="Unassembled WGS sequence"/>
</dbReference>
<evidence type="ECO:0000259" key="1">
    <source>
        <dbReference type="Pfam" id="PF01370"/>
    </source>
</evidence>
<dbReference type="STRING" id="66851.MBORA_11200"/>
<dbReference type="RefSeq" id="WP_187115422.1">
    <property type="nucleotide sequence ID" value="NZ_CABMAB010000029.1"/>
</dbReference>
<dbReference type="OrthoDB" id="4907at2157"/>
<evidence type="ECO:0000313" key="3">
    <source>
        <dbReference type="Proteomes" id="UP000077428"/>
    </source>
</evidence>